<evidence type="ECO:0000313" key="1">
    <source>
        <dbReference type="EMBL" id="KAG6627322.1"/>
    </source>
</evidence>
<dbReference type="Proteomes" id="UP000811609">
    <property type="component" value="Chromosome 15"/>
</dbReference>
<protein>
    <submittedName>
        <fullName evidence="1">Uncharacterized protein</fullName>
    </submittedName>
</protein>
<accession>A0A8T1NBK1</accession>
<name>A0A8T1NBK1_CARIL</name>
<reference evidence="1" key="1">
    <citation type="submission" date="2020-12" db="EMBL/GenBank/DDBJ databases">
        <title>WGS assembly of Carya illinoinensis cv. Pawnee.</title>
        <authorList>
            <person name="Platts A."/>
            <person name="Shu S."/>
            <person name="Wright S."/>
            <person name="Barry K."/>
            <person name="Edger P."/>
            <person name="Pires J.C."/>
            <person name="Schmutz J."/>
        </authorList>
    </citation>
    <scope>NUCLEOTIDE SEQUENCE</scope>
    <source>
        <tissue evidence="1">Leaf</tissue>
    </source>
</reference>
<comment type="caution">
    <text evidence="1">The sequence shown here is derived from an EMBL/GenBank/DDBJ whole genome shotgun (WGS) entry which is preliminary data.</text>
</comment>
<dbReference type="EMBL" id="CM031823">
    <property type="protein sequence ID" value="KAG6627322.1"/>
    <property type="molecule type" value="Genomic_DNA"/>
</dbReference>
<dbReference type="AlphaFoldDB" id="A0A8T1NBK1"/>
<gene>
    <name evidence="1" type="ORF">CIPAW_15G119600</name>
</gene>
<sequence length="54" mass="6224">MHSSFIGELSFIKSFIKFKDMTIMSFYDCNFLKKIPDLSSIPNLGIYMLKGVQV</sequence>
<keyword evidence="2" id="KW-1185">Reference proteome</keyword>
<proteinExistence type="predicted"/>
<organism evidence="1 2">
    <name type="scientific">Carya illinoinensis</name>
    <name type="common">Pecan</name>
    <dbReference type="NCBI Taxonomy" id="32201"/>
    <lineage>
        <taxon>Eukaryota</taxon>
        <taxon>Viridiplantae</taxon>
        <taxon>Streptophyta</taxon>
        <taxon>Embryophyta</taxon>
        <taxon>Tracheophyta</taxon>
        <taxon>Spermatophyta</taxon>
        <taxon>Magnoliopsida</taxon>
        <taxon>eudicotyledons</taxon>
        <taxon>Gunneridae</taxon>
        <taxon>Pentapetalae</taxon>
        <taxon>rosids</taxon>
        <taxon>fabids</taxon>
        <taxon>Fagales</taxon>
        <taxon>Juglandaceae</taxon>
        <taxon>Carya</taxon>
    </lineage>
</organism>
<evidence type="ECO:0000313" key="2">
    <source>
        <dbReference type="Proteomes" id="UP000811609"/>
    </source>
</evidence>